<accession>A0A9N8W0F4</accession>
<evidence type="ECO:0000313" key="1">
    <source>
        <dbReference type="EMBL" id="CAG8472811.1"/>
    </source>
</evidence>
<evidence type="ECO:0000313" key="2">
    <source>
        <dbReference type="Proteomes" id="UP000789508"/>
    </source>
</evidence>
<dbReference type="AlphaFoldDB" id="A0A9N8W0F4"/>
<dbReference type="EMBL" id="CAJVPS010000278">
    <property type="protein sequence ID" value="CAG8472811.1"/>
    <property type="molecule type" value="Genomic_DNA"/>
</dbReference>
<dbReference type="Proteomes" id="UP000789508">
    <property type="component" value="Unassembled WGS sequence"/>
</dbReference>
<reference evidence="1" key="1">
    <citation type="submission" date="2021-06" db="EMBL/GenBank/DDBJ databases">
        <authorList>
            <person name="Kallberg Y."/>
            <person name="Tangrot J."/>
            <person name="Rosling A."/>
        </authorList>
    </citation>
    <scope>NUCLEOTIDE SEQUENCE</scope>
    <source>
        <strain evidence="1">FL130A</strain>
    </source>
</reference>
<gene>
    <name evidence="1" type="ORF">ALEPTO_LOCUS2095</name>
</gene>
<protein>
    <submittedName>
        <fullName evidence="1">11211_t:CDS:1</fullName>
    </submittedName>
</protein>
<organism evidence="1 2">
    <name type="scientific">Ambispora leptoticha</name>
    <dbReference type="NCBI Taxonomy" id="144679"/>
    <lineage>
        <taxon>Eukaryota</taxon>
        <taxon>Fungi</taxon>
        <taxon>Fungi incertae sedis</taxon>
        <taxon>Mucoromycota</taxon>
        <taxon>Glomeromycotina</taxon>
        <taxon>Glomeromycetes</taxon>
        <taxon>Archaeosporales</taxon>
        <taxon>Ambisporaceae</taxon>
        <taxon>Ambispora</taxon>
    </lineage>
</organism>
<proteinExistence type="predicted"/>
<sequence>MSYMSDISLLYVNETCDECYGEADHIHLSSVIVVELNLAVKTSKSHQQIIFQAGIICQHFLAQERVVGAVGV</sequence>
<name>A0A9N8W0F4_9GLOM</name>
<keyword evidence="2" id="KW-1185">Reference proteome</keyword>
<comment type="caution">
    <text evidence="1">The sequence shown here is derived from an EMBL/GenBank/DDBJ whole genome shotgun (WGS) entry which is preliminary data.</text>
</comment>